<comment type="caution">
    <text evidence="2">The sequence shown here is derived from an EMBL/GenBank/DDBJ whole genome shotgun (WGS) entry which is preliminary data.</text>
</comment>
<feature type="domain" description="AAA" evidence="1">
    <location>
        <begin position="12"/>
        <end position="106"/>
    </location>
</feature>
<dbReference type="SUPFAM" id="SSF52540">
    <property type="entry name" value="P-loop containing nucleoside triphosphate hydrolases"/>
    <property type="match status" value="1"/>
</dbReference>
<organism evidence="2 3">
    <name type="scientific">Thermoanaerobaculum aquaticum</name>
    <dbReference type="NCBI Taxonomy" id="1312852"/>
    <lineage>
        <taxon>Bacteria</taxon>
        <taxon>Pseudomonadati</taxon>
        <taxon>Acidobacteriota</taxon>
        <taxon>Thermoanaerobaculia</taxon>
        <taxon>Thermoanaerobaculales</taxon>
        <taxon>Thermoanaerobaculaceae</taxon>
        <taxon>Thermoanaerobaculum</taxon>
    </lineage>
</organism>
<dbReference type="InterPro" id="IPR027417">
    <property type="entry name" value="P-loop_NTPase"/>
</dbReference>
<proteinExistence type="predicted"/>
<reference evidence="2 3" key="1">
    <citation type="submission" date="2014-04" db="EMBL/GenBank/DDBJ databases">
        <title>The Genome Sequence of Thermoanaerobaculum aquaticum MP-01, The First Cultivated Group 23 Acidobacterium.</title>
        <authorList>
            <person name="Stamps B.W."/>
            <person name="Losey N.A."/>
            <person name="Lawson P.A."/>
            <person name="Stevenson B.S."/>
        </authorList>
    </citation>
    <scope>NUCLEOTIDE SEQUENCE [LARGE SCALE GENOMIC DNA]</scope>
    <source>
        <strain evidence="2 3">MP-01</strain>
    </source>
</reference>
<dbReference type="PANTHER" id="PTHR43566">
    <property type="entry name" value="CONSERVED PROTEIN"/>
    <property type="match status" value="1"/>
</dbReference>
<dbReference type="AlphaFoldDB" id="A0A062XRH7"/>
<dbReference type="Proteomes" id="UP000027284">
    <property type="component" value="Unassembled WGS sequence"/>
</dbReference>
<dbReference type="PANTHER" id="PTHR43566:SF2">
    <property type="entry name" value="DUF4143 DOMAIN-CONTAINING PROTEIN"/>
    <property type="match status" value="1"/>
</dbReference>
<evidence type="ECO:0000259" key="1">
    <source>
        <dbReference type="Pfam" id="PF13173"/>
    </source>
</evidence>
<dbReference type="Pfam" id="PF13173">
    <property type="entry name" value="AAA_14"/>
    <property type="match status" value="1"/>
</dbReference>
<dbReference type="STRING" id="1312852.EG19_06515"/>
<gene>
    <name evidence="2" type="ORF">EG19_06515</name>
</gene>
<sequence length="114" mass="12575">MPTLLNALAEAQAVCLVGPRQVGKTTLALEVARKPGGHDLDLESEVDRAKLSEGEAYLSRHLHRLVVLDEVLRTPELFPVLRVRIDRARRKDWTAGRYLLLGSAALVRELAGKG</sequence>
<dbReference type="InterPro" id="IPR041682">
    <property type="entry name" value="AAA_14"/>
</dbReference>
<protein>
    <recommendedName>
        <fullName evidence="1">AAA domain-containing protein</fullName>
    </recommendedName>
</protein>
<evidence type="ECO:0000313" key="3">
    <source>
        <dbReference type="Proteomes" id="UP000027284"/>
    </source>
</evidence>
<evidence type="ECO:0000313" key="2">
    <source>
        <dbReference type="EMBL" id="KDA53398.1"/>
    </source>
</evidence>
<name>A0A062XRH7_9BACT</name>
<dbReference type="RefSeq" id="WP_038049909.1">
    <property type="nucleotide sequence ID" value="NZ_JMFG01000023.1"/>
</dbReference>
<accession>A0A062XRH7</accession>
<dbReference type="EMBL" id="JMFG01000023">
    <property type="protein sequence ID" value="KDA53398.1"/>
    <property type="molecule type" value="Genomic_DNA"/>
</dbReference>
<keyword evidence="3" id="KW-1185">Reference proteome</keyword>